<dbReference type="Pfam" id="PF00970">
    <property type="entry name" value="FAD_binding_6"/>
    <property type="match status" value="1"/>
</dbReference>
<dbReference type="InterPro" id="IPR001834">
    <property type="entry name" value="CBR-like"/>
</dbReference>
<evidence type="ECO:0000256" key="6">
    <source>
        <dbReference type="ARBA" id="ARBA00023002"/>
    </source>
</evidence>
<dbReference type="PROSITE" id="PS51384">
    <property type="entry name" value="FAD_FR"/>
    <property type="match status" value="1"/>
</dbReference>
<dbReference type="PANTHER" id="PTHR19370:SF171">
    <property type="entry name" value="NADH-CYTOCHROME B5 REDUCTASE 2"/>
    <property type="match status" value="1"/>
</dbReference>
<organism evidence="13 14">
    <name type="scientific">Polarella glacialis</name>
    <name type="common">Dinoflagellate</name>
    <dbReference type="NCBI Taxonomy" id="89957"/>
    <lineage>
        <taxon>Eukaryota</taxon>
        <taxon>Sar</taxon>
        <taxon>Alveolata</taxon>
        <taxon>Dinophyceae</taxon>
        <taxon>Suessiales</taxon>
        <taxon>Suessiaceae</taxon>
        <taxon>Polarella</taxon>
    </lineage>
</organism>
<sequence>MLRLQKTIRHLSASLSQSPLTATGIMSGSLSALVGPPTAALCPPGQCVFTEEWSPAKLVERSQITHDVILCTFALSDASKPMGLSTCACILSKFHEEGNPDPIVRPYTPVSTNALIGQFQLALKVYPGGKMSEHLKGLAIGSDVDFKHIAPNVKLQYPFGKKTITMLVGGTGITPMIQALHAVLGTEGDTTQVTMLYGNKTQKDILCKELLDSWAENSGGRLKIVHVLSDAKDDADWKGETGFITKEMLTAHAAPASDETLVVVCGPPPMYNVFCGPRDQKEVTGMLGDMGYTAGQVYKF</sequence>
<evidence type="ECO:0000256" key="4">
    <source>
        <dbReference type="ARBA" id="ARBA00022630"/>
    </source>
</evidence>
<feature type="binding site" evidence="10">
    <location>
        <position position="131"/>
    </location>
    <ligand>
        <name>FAD</name>
        <dbReference type="ChEBI" id="CHEBI:57692"/>
    </ligand>
</feature>
<feature type="binding site" evidence="10">
    <location>
        <position position="174"/>
    </location>
    <ligand>
        <name>FAD</name>
        <dbReference type="ChEBI" id="CHEBI:57692"/>
    </ligand>
</feature>
<evidence type="ECO:0000313" key="13">
    <source>
        <dbReference type="EMBL" id="CAE8627122.1"/>
    </source>
</evidence>
<evidence type="ECO:0000259" key="12">
    <source>
        <dbReference type="PROSITE" id="PS51384"/>
    </source>
</evidence>
<evidence type="ECO:0000256" key="7">
    <source>
        <dbReference type="ARBA" id="ARBA00023027"/>
    </source>
</evidence>
<dbReference type="SUPFAM" id="SSF52343">
    <property type="entry name" value="Ferredoxin reductase-like, C-terminal NADP-linked domain"/>
    <property type="match status" value="1"/>
</dbReference>
<dbReference type="AlphaFoldDB" id="A0A813GUM8"/>
<evidence type="ECO:0000256" key="2">
    <source>
        <dbReference type="ARBA" id="ARBA00004173"/>
    </source>
</evidence>
<gene>
    <name evidence="13" type="ORF">PGLA1383_LOCUS43956</name>
</gene>
<dbReference type="InterPro" id="IPR008333">
    <property type="entry name" value="Cbr1-like_FAD-bd_dom"/>
</dbReference>
<dbReference type="InterPro" id="IPR001433">
    <property type="entry name" value="OxRdtase_FAD/NAD-bd"/>
</dbReference>
<feature type="binding site" evidence="10">
    <location>
        <position position="105"/>
    </location>
    <ligand>
        <name>FAD</name>
        <dbReference type="ChEBI" id="CHEBI:57692"/>
    </ligand>
</feature>
<dbReference type="SUPFAM" id="SSF63380">
    <property type="entry name" value="Riboflavin synthase domain-like"/>
    <property type="match status" value="1"/>
</dbReference>
<feature type="binding site" evidence="10">
    <location>
        <position position="107"/>
    </location>
    <ligand>
        <name>FAD</name>
        <dbReference type="ChEBI" id="CHEBI:57692"/>
    </ligand>
</feature>
<keyword evidence="14" id="KW-1185">Reference proteome</keyword>
<accession>A0A813GUM8</accession>
<dbReference type="PRINTS" id="PR00371">
    <property type="entry name" value="FPNCR"/>
</dbReference>
<evidence type="ECO:0000256" key="3">
    <source>
        <dbReference type="ARBA" id="ARBA00006105"/>
    </source>
</evidence>
<keyword evidence="7 11" id="KW-0520">NAD</keyword>
<feature type="domain" description="FAD-binding FR-type" evidence="12">
    <location>
        <begin position="51"/>
        <end position="158"/>
    </location>
</feature>
<dbReference type="FunFam" id="3.40.50.80:FF:000009">
    <property type="entry name" value="NADH-cytochrome b5 reductase"/>
    <property type="match status" value="1"/>
</dbReference>
<dbReference type="InterPro" id="IPR017927">
    <property type="entry name" value="FAD-bd_FR_type"/>
</dbReference>
<dbReference type="GO" id="GO:0090524">
    <property type="term" value="F:cytochrome-b5 reductase activity, acting on NADH"/>
    <property type="evidence" value="ECO:0007669"/>
    <property type="project" value="UniProtKB-EC"/>
</dbReference>
<dbReference type="Gene3D" id="3.40.50.80">
    <property type="entry name" value="Nucleotide-binding domain of ferredoxin-NADP reductase (FNR) module"/>
    <property type="match status" value="1"/>
</dbReference>
<comment type="similarity">
    <text evidence="3 11">Belongs to the flavoprotein pyridine nucleotide cytochrome reductase family.</text>
</comment>
<comment type="cofactor">
    <cofactor evidence="1 10 11">
        <name>FAD</name>
        <dbReference type="ChEBI" id="CHEBI:57692"/>
    </cofactor>
</comment>
<evidence type="ECO:0000256" key="1">
    <source>
        <dbReference type="ARBA" id="ARBA00001974"/>
    </source>
</evidence>
<name>A0A813GUM8_POLGL</name>
<dbReference type="InterPro" id="IPR001709">
    <property type="entry name" value="Flavoprot_Pyr_Nucl_cyt_Rdtase"/>
</dbReference>
<dbReference type="Pfam" id="PF00175">
    <property type="entry name" value="NAD_binding_1"/>
    <property type="match status" value="1"/>
</dbReference>
<keyword evidence="6 11" id="KW-0560">Oxidoreductase</keyword>
<feature type="binding site" evidence="10">
    <location>
        <position position="124"/>
    </location>
    <ligand>
        <name>FAD</name>
        <dbReference type="ChEBI" id="CHEBI:57692"/>
    </ligand>
</feature>
<comment type="caution">
    <text evidence="13">The sequence shown here is derived from an EMBL/GenBank/DDBJ whole genome shotgun (WGS) entry which is preliminary data.</text>
</comment>
<evidence type="ECO:0000256" key="10">
    <source>
        <dbReference type="PIRSR" id="PIRSR601834-1"/>
    </source>
</evidence>
<comment type="subcellular location">
    <subcellularLocation>
        <location evidence="2">Mitochondrion</location>
    </subcellularLocation>
</comment>
<keyword evidence="8" id="KW-0496">Mitochondrion</keyword>
<dbReference type="Gene3D" id="2.40.30.10">
    <property type="entry name" value="Translation factors"/>
    <property type="match status" value="1"/>
</dbReference>
<keyword evidence="5 10" id="KW-0274">FAD</keyword>
<dbReference type="OMA" id="PLIHNMK"/>
<evidence type="ECO:0000256" key="9">
    <source>
        <dbReference type="ARBA" id="ARBA00047682"/>
    </source>
</evidence>
<keyword evidence="4 10" id="KW-0285">Flavoprotein</keyword>
<proteinExistence type="inferred from homology"/>
<feature type="binding site" evidence="10">
    <location>
        <position position="106"/>
    </location>
    <ligand>
        <name>FAD</name>
        <dbReference type="ChEBI" id="CHEBI:57692"/>
    </ligand>
</feature>
<dbReference type="CDD" id="cd06183">
    <property type="entry name" value="cyt_b5_reduct_like"/>
    <property type="match status" value="1"/>
</dbReference>
<evidence type="ECO:0000256" key="8">
    <source>
        <dbReference type="ARBA" id="ARBA00023128"/>
    </source>
</evidence>
<evidence type="ECO:0000313" key="14">
    <source>
        <dbReference type="Proteomes" id="UP000654075"/>
    </source>
</evidence>
<dbReference type="InterPro" id="IPR039261">
    <property type="entry name" value="FNR_nucleotide-bd"/>
</dbReference>
<comment type="catalytic activity">
    <reaction evidence="9 11">
        <text>2 Fe(III)-[cytochrome b5] + NADH = 2 Fe(II)-[cytochrome b5] + NAD(+) + H(+)</text>
        <dbReference type="Rhea" id="RHEA:46680"/>
        <dbReference type="Rhea" id="RHEA-COMP:10438"/>
        <dbReference type="Rhea" id="RHEA-COMP:10439"/>
        <dbReference type="ChEBI" id="CHEBI:15378"/>
        <dbReference type="ChEBI" id="CHEBI:29033"/>
        <dbReference type="ChEBI" id="CHEBI:29034"/>
        <dbReference type="ChEBI" id="CHEBI:57540"/>
        <dbReference type="ChEBI" id="CHEBI:57945"/>
        <dbReference type="EC" id="1.6.2.2"/>
    </reaction>
</comment>
<dbReference type="OrthoDB" id="432685at2759"/>
<reference evidence="13" key="1">
    <citation type="submission" date="2021-02" db="EMBL/GenBank/DDBJ databases">
        <authorList>
            <person name="Dougan E. K."/>
            <person name="Rhodes N."/>
            <person name="Thang M."/>
            <person name="Chan C."/>
        </authorList>
    </citation>
    <scope>NUCLEOTIDE SEQUENCE</scope>
</reference>
<dbReference type="PANTHER" id="PTHR19370">
    <property type="entry name" value="NADH-CYTOCHROME B5 REDUCTASE"/>
    <property type="match status" value="1"/>
</dbReference>
<dbReference type="EMBL" id="CAJNNV010029107">
    <property type="protein sequence ID" value="CAE8627122.1"/>
    <property type="molecule type" value="Genomic_DNA"/>
</dbReference>
<evidence type="ECO:0000256" key="5">
    <source>
        <dbReference type="ARBA" id="ARBA00022827"/>
    </source>
</evidence>
<protein>
    <recommendedName>
        <fullName evidence="11">NADH-cytochrome b5 reductase</fullName>
        <ecNumber evidence="11">1.6.2.2</ecNumber>
    </recommendedName>
</protein>
<dbReference type="EC" id="1.6.2.2" evidence="11"/>
<dbReference type="InterPro" id="IPR017938">
    <property type="entry name" value="Riboflavin_synthase-like_b-brl"/>
</dbReference>
<dbReference type="Proteomes" id="UP000654075">
    <property type="component" value="Unassembled WGS sequence"/>
</dbReference>
<feature type="binding site" evidence="10">
    <location>
        <position position="132"/>
    </location>
    <ligand>
        <name>FAD</name>
        <dbReference type="ChEBI" id="CHEBI:57692"/>
    </ligand>
</feature>
<dbReference type="PRINTS" id="PR00406">
    <property type="entry name" value="CYTB5RDTASE"/>
</dbReference>
<feature type="binding site" evidence="10">
    <location>
        <position position="130"/>
    </location>
    <ligand>
        <name>FAD</name>
        <dbReference type="ChEBI" id="CHEBI:57692"/>
    </ligand>
</feature>
<dbReference type="GO" id="GO:0005739">
    <property type="term" value="C:mitochondrion"/>
    <property type="evidence" value="ECO:0007669"/>
    <property type="project" value="UniProtKB-SubCell"/>
</dbReference>
<evidence type="ECO:0000256" key="11">
    <source>
        <dbReference type="RuleBase" id="RU361226"/>
    </source>
</evidence>